<reference evidence="1" key="1">
    <citation type="submission" date="2018-11" db="EMBL/GenBank/DDBJ databases">
        <title>The sequence and de novo assembly of Larimichthys crocea genome using PacBio and Hi-C technologies.</title>
        <authorList>
            <person name="Xu P."/>
            <person name="Chen B."/>
            <person name="Zhou Z."/>
            <person name="Ke Q."/>
            <person name="Wu Y."/>
            <person name="Bai H."/>
            <person name="Pu F."/>
        </authorList>
    </citation>
    <scope>NUCLEOTIDE SEQUENCE</scope>
    <source>
        <tissue evidence="1">Muscle</tissue>
    </source>
</reference>
<sequence>MVAETGIMVHLVLIFAVVIIQYVYGRPSLPPLPMKDGCYLVSPEVEIFRVEGEAIILSFPIFIRVLEVRNIAPPAAKYIITKDNGTDGVSYQGEGRVQQSNKQLWFLPAEASDSGEYICTYRNETYCVTGSITLHVYESSSVDMEKLSYPMSATVGKNEKLTCPSLDDFNKTDSLIEWYKDSRPAGLKLGRGGSFCRDTGDLMIPAVRRYHAGIYTCQLRVLINSQQYKVSRVIRLHVQGVDPTIATTDPDPSTSSSSTVHTPIILPPVIMSPNNGTIFESSHGSGLELFCTVLTECEMVDSTVVTWLVDGQSVASSYLDDRALQGGRRVTRVSESCQIEMRLIFVSVTEEDVKTELKSCKTKRSETTGYIFNNPLDFIIWSALVKIKVQLSDTVKPWQQKHKVPTLDSLATGTEHIRTHAGQSLSGRQQDYYIWKSQDSFLQLSNSGHLRVETESTLPKTYSTRRGPLLLYSKDLVTMETSCHSDTRDRKKCAVQRYTQQVEQQLSTLKELTAAILNYSTQFTSSRLGATSFPPFHLPLAPDLHHPNPPLIHTTQEQSSPELLVQLNPQWVAAERNTEQLKNQPEDKKGDVCNKKRVRLDLFLQIPSTSMTPPPQMEPQPWLHYVAVSPEEEPQAYLDASQQHTKNSGQIEISHQDMEAEHHHPNVICVRGAAEDQGCSIQDGETTSDEGNYETSMSVNRHGRTGLLPPLTVAHSVCHGLSEKTDRTRWEGPSNDEHHEHHLPPIEESRIVIPGRAIQSQTQKDAQPKAETVGYQCQENLNRVSSQLHQLPMVFPGKEEEINGKQRGGEKIERRYSKKVGQGGGGGGARLPSEKGSIIQMEPGEEPPPPVGVLGCVAGRKGPGKQTSLAFLQNQLLDLKDPCESTEANRGVVRGILPLELRDLQNDKSVGSLILGPDGEIIQLSLHDNSQEPPQGDSDTQQQVRKSALNLLKNLSAYSFYMCAEGGVDLNTDVPVNDQHDQSIHKLLDPHRSTKTNACSPSSHTDPGKPPVAVTKKKTKTTETVTKTWKRPKRDAKNNIRMPPLRECVGKEERSRGNTEAEEEDEEEELGRDGRTSHSSGSDQPGKLQFKDNSSCSEQKINPNEETTKDAVDKKSTNTKRKDAEEAAKTTGKKDLKTSAESDGQTSRMRKEGRSQRQKTGSDTQSTRKQKQEKTDREAEEGQDNAVLHSVKKKVTDREGVKGEVKINEEKKEERAKVASQREESAGGRRRKGRLKHKDLVVGNPEEPLEKEEVDINQEIKELSHLKSTKRWSTTHSDNTKPNSEEDTDHLSTNADKHSSIRSVSSLRSTAATSQFNHRSLRRSAASSCEGSVPTSAMGLTSSCGRLSSCSTVMIREEQLMLNPVQPESSRHRKRQEQQEEAVALHLAQREEQRRQEVERKRSKQEEEERKQQEREQTEERMKSELEEERMKRTEELRLKRLAEEEEQRKRDEELQERARREQAQRERERRRQEEKRRQMERLQRLREEEEQRKKDELECLRLEDERRQEEENKKLQEMDESERIEYLCRKKQEEEDRKNKEEERKRIEEEAALQAAEENRLQTELLTRQMALLQQRLAFKRDLVLEAEGLEKTQGISRPWIYSYFTLLQLLGLKPTKAEPETP</sequence>
<protein>
    <submittedName>
        <fullName evidence="1">Uncharacterized protein</fullName>
    </submittedName>
</protein>
<dbReference type="EMBL" id="CM011692">
    <property type="protein sequence ID" value="TMS06389.1"/>
    <property type="molecule type" value="Genomic_DNA"/>
</dbReference>
<evidence type="ECO:0000313" key="2">
    <source>
        <dbReference type="Proteomes" id="UP000793456"/>
    </source>
</evidence>
<proteinExistence type="predicted"/>
<dbReference type="Proteomes" id="UP000793456">
    <property type="component" value="Chromosome XIX"/>
</dbReference>
<keyword evidence="2" id="KW-1185">Reference proteome</keyword>
<accession>A0ACD3QH41</accession>
<evidence type="ECO:0000313" key="1">
    <source>
        <dbReference type="EMBL" id="TMS06389.1"/>
    </source>
</evidence>
<gene>
    <name evidence="1" type="ORF">E3U43_016148</name>
</gene>
<comment type="caution">
    <text evidence="1">The sequence shown here is derived from an EMBL/GenBank/DDBJ whole genome shotgun (WGS) entry which is preliminary data.</text>
</comment>
<name>A0ACD3QH41_LARCR</name>
<organism evidence="1 2">
    <name type="scientific">Larimichthys crocea</name>
    <name type="common">Large yellow croaker</name>
    <name type="synonym">Pseudosciaena crocea</name>
    <dbReference type="NCBI Taxonomy" id="215358"/>
    <lineage>
        <taxon>Eukaryota</taxon>
        <taxon>Metazoa</taxon>
        <taxon>Chordata</taxon>
        <taxon>Craniata</taxon>
        <taxon>Vertebrata</taxon>
        <taxon>Euteleostomi</taxon>
        <taxon>Actinopterygii</taxon>
        <taxon>Neopterygii</taxon>
        <taxon>Teleostei</taxon>
        <taxon>Neoteleostei</taxon>
        <taxon>Acanthomorphata</taxon>
        <taxon>Eupercaria</taxon>
        <taxon>Sciaenidae</taxon>
        <taxon>Larimichthys</taxon>
    </lineage>
</organism>